<dbReference type="Pfam" id="PF26109">
    <property type="entry name" value="WHD_BrxR"/>
    <property type="match status" value="1"/>
</dbReference>
<feature type="domain" description="DNA-binding transcriptional repressor CapW winged helix-turn-helix" evidence="3">
    <location>
        <begin position="9"/>
        <end position="84"/>
    </location>
</feature>
<dbReference type="InterPro" id="IPR059019">
    <property type="entry name" value="WHD_CapW"/>
</dbReference>
<evidence type="ECO:0000313" key="5">
    <source>
        <dbReference type="Proteomes" id="UP000037632"/>
    </source>
</evidence>
<sequence length="278" mass="31340">MAQRTIQSEERLRAIELLLLWEGRVSRARLLQLFDVHETLASRDIAAFRLRYPHACVPVPNAKAYDRARRMRPDLTVGLFSEYERLIGATADAHLLAGVPSSLVGVDGTRISYSDHARIHAAIRSGGAVGITYRSMSQPAAHRRTIRPHTLIKAGARWHVRAWCTKAIQFRDFNLGRITEVETVDVQDLPGKDEDVQWATKVAVRLIAHPQLSSAQREMVREEYMQGTAGLRFEVEVPLVPYVIQAYRAGLDPQRHPAPDYLLMVDDPESLPKGASWH</sequence>
<protein>
    <recommendedName>
        <fullName evidence="6">WYL domain-containing protein</fullName>
    </recommendedName>
</protein>
<gene>
    <name evidence="4" type="ORF">VL23_17365</name>
</gene>
<dbReference type="AlphaFoldDB" id="A0AB34TEZ4"/>
<organism evidence="4 5">
    <name type="scientific">Stenotrophomonas maltophilia</name>
    <name type="common">Pseudomonas maltophilia</name>
    <name type="synonym">Xanthomonas maltophilia</name>
    <dbReference type="NCBI Taxonomy" id="40324"/>
    <lineage>
        <taxon>Bacteria</taxon>
        <taxon>Pseudomonadati</taxon>
        <taxon>Pseudomonadota</taxon>
        <taxon>Gammaproteobacteria</taxon>
        <taxon>Lysobacterales</taxon>
        <taxon>Lysobacteraceae</taxon>
        <taxon>Stenotrophomonas</taxon>
        <taxon>Stenotrophomonas maltophilia group</taxon>
    </lineage>
</organism>
<dbReference type="PROSITE" id="PS52050">
    <property type="entry name" value="WYL"/>
    <property type="match status" value="1"/>
</dbReference>
<feature type="domain" description="DNA-binding transcriptional repressor CapW C-terminal dimerisation" evidence="2">
    <location>
        <begin position="202"/>
        <end position="270"/>
    </location>
</feature>
<dbReference type="Pfam" id="PF26107">
    <property type="entry name" value="BrxR_CTD"/>
    <property type="match status" value="1"/>
</dbReference>
<dbReference type="PANTHER" id="PTHR34580">
    <property type="match status" value="1"/>
</dbReference>
<evidence type="ECO:0000313" key="4">
    <source>
        <dbReference type="EMBL" id="KOO76321.1"/>
    </source>
</evidence>
<evidence type="ECO:0000259" key="1">
    <source>
        <dbReference type="Pfam" id="PF13280"/>
    </source>
</evidence>
<dbReference type="RefSeq" id="WP_053462857.1">
    <property type="nucleotide sequence ID" value="NZ_JZIW01000008.1"/>
</dbReference>
<proteinExistence type="predicted"/>
<comment type="caution">
    <text evidence="4">The sequence shown here is derived from an EMBL/GenBank/DDBJ whole genome shotgun (WGS) entry which is preliminary data.</text>
</comment>
<accession>A0AB34TEZ4</accession>
<evidence type="ECO:0008006" key="6">
    <source>
        <dbReference type="Google" id="ProtNLM"/>
    </source>
</evidence>
<dbReference type="PANTHER" id="PTHR34580:SF3">
    <property type="entry name" value="PROTEIN PAFB"/>
    <property type="match status" value="1"/>
</dbReference>
<reference evidence="4 5" key="1">
    <citation type="journal article" date="2015" name="Antimicrob. Agents Chemother.">
        <title>Whole-Genome Sequencing Identifies Emergence of a Quinolone Resistance Mutation in a Case of Stenotrophomonas maltophilia Bacteremia.</title>
        <authorList>
            <person name="Pak T.R."/>
            <person name="Altman D.R."/>
            <person name="Attie O."/>
            <person name="Sebra R."/>
            <person name="Hamula C.L."/>
            <person name="Lewis M."/>
            <person name="Deikus G."/>
            <person name="Newman L.C."/>
            <person name="Fang G."/>
            <person name="Hand J."/>
            <person name="Papel G."/>
            <person name="Wallach F."/>
            <person name="Schadt E.E."/>
            <person name="Huprikar S."/>
            <person name="van Bakel H."/>
            <person name="Kasarskis A."/>
            <person name="Bashir A."/>
        </authorList>
    </citation>
    <scope>NUCLEOTIDE SEQUENCE [LARGE SCALE GENOMIC DNA]</scope>
    <source>
        <strain evidence="4 5">ISMMS6</strain>
    </source>
</reference>
<dbReference type="InterPro" id="IPR026881">
    <property type="entry name" value="WYL_dom"/>
</dbReference>
<dbReference type="InterPro" id="IPR059020">
    <property type="entry name" value="CapW_CTD"/>
</dbReference>
<feature type="domain" description="WYL" evidence="1">
    <location>
        <begin position="117"/>
        <end position="182"/>
    </location>
</feature>
<dbReference type="EMBL" id="JZIW01000008">
    <property type="protein sequence ID" value="KOO76321.1"/>
    <property type="molecule type" value="Genomic_DNA"/>
</dbReference>
<evidence type="ECO:0000259" key="3">
    <source>
        <dbReference type="Pfam" id="PF26109"/>
    </source>
</evidence>
<evidence type="ECO:0000259" key="2">
    <source>
        <dbReference type="Pfam" id="PF26107"/>
    </source>
</evidence>
<dbReference type="Proteomes" id="UP000037632">
    <property type="component" value="Unassembled WGS sequence"/>
</dbReference>
<dbReference type="InterPro" id="IPR051534">
    <property type="entry name" value="CBASS_pafABC_assoc_protein"/>
</dbReference>
<dbReference type="Pfam" id="PF13280">
    <property type="entry name" value="WYL"/>
    <property type="match status" value="1"/>
</dbReference>
<name>A0AB34TEZ4_STEMA</name>